<dbReference type="Proteomes" id="UP000775547">
    <property type="component" value="Unassembled WGS sequence"/>
</dbReference>
<dbReference type="Gene3D" id="1.10.10.60">
    <property type="entry name" value="Homeodomain-like"/>
    <property type="match status" value="1"/>
</dbReference>
<dbReference type="Pfam" id="PF00046">
    <property type="entry name" value="Homeodomain"/>
    <property type="match status" value="1"/>
</dbReference>
<feature type="compositionally biased region" description="Low complexity" evidence="4">
    <location>
        <begin position="1"/>
        <end position="20"/>
    </location>
</feature>
<comment type="subcellular location">
    <subcellularLocation>
        <location evidence="1 2 3">Nucleus</location>
    </subcellularLocation>
</comment>
<dbReference type="GO" id="GO:0006355">
    <property type="term" value="P:regulation of DNA-templated transcription"/>
    <property type="evidence" value="ECO:0007669"/>
    <property type="project" value="TreeGrafter"/>
</dbReference>
<feature type="compositionally biased region" description="Low complexity" evidence="4">
    <location>
        <begin position="97"/>
        <end position="107"/>
    </location>
</feature>
<dbReference type="InterPro" id="IPR001356">
    <property type="entry name" value="HD"/>
</dbReference>
<reference evidence="6" key="2">
    <citation type="submission" date="2021-10" db="EMBL/GenBank/DDBJ databases">
        <title>Phylogenomics reveals ancestral predisposition of the termite-cultivated fungus Termitomyces towards a domesticated lifestyle.</title>
        <authorList>
            <person name="Auxier B."/>
            <person name="Grum-Grzhimaylo A."/>
            <person name="Cardenas M.E."/>
            <person name="Lodge J.D."/>
            <person name="Laessoe T."/>
            <person name="Pedersen O."/>
            <person name="Smith M.E."/>
            <person name="Kuyper T.W."/>
            <person name="Franco-Molano E.A."/>
            <person name="Baroni T.J."/>
            <person name="Aanen D.K."/>
        </authorList>
    </citation>
    <scope>NUCLEOTIDE SEQUENCE</scope>
    <source>
        <strain evidence="6">AP01</strain>
        <tissue evidence="6">Mycelium</tissue>
    </source>
</reference>
<evidence type="ECO:0000259" key="5">
    <source>
        <dbReference type="PROSITE" id="PS50071"/>
    </source>
</evidence>
<feature type="domain" description="Homeobox" evidence="5">
    <location>
        <begin position="22"/>
        <end position="82"/>
    </location>
</feature>
<dbReference type="PANTHER" id="PTHR24323">
    <property type="entry name" value="CEH-10 HOMEODOMAIN-CONTAINING HOMOLOG"/>
    <property type="match status" value="1"/>
</dbReference>
<organism evidence="6 7">
    <name type="scientific">Asterophora parasitica</name>
    <dbReference type="NCBI Taxonomy" id="117018"/>
    <lineage>
        <taxon>Eukaryota</taxon>
        <taxon>Fungi</taxon>
        <taxon>Dikarya</taxon>
        <taxon>Basidiomycota</taxon>
        <taxon>Agaricomycotina</taxon>
        <taxon>Agaricomycetes</taxon>
        <taxon>Agaricomycetidae</taxon>
        <taxon>Agaricales</taxon>
        <taxon>Tricholomatineae</taxon>
        <taxon>Lyophyllaceae</taxon>
        <taxon>Asterophora</taxon>
    </lineage>
</organism>
<feature type="region of interest" description="Disordered" evidence="4">
    <location>
        <begin position="181"/>
        <end position="221"/>
    </location>
</feature>
<evidence type="ECO:0000313" key="6">
    <source>
        <dbReference type="EMBL" id="KAG5642395.1"/>
    </source>
</evidence>
<name>A0A9P7G3Y9_9AGAR</name>
<dbReference type="AlphaFoldDB" id="A0A9P7G3Y9"/>
<reference evidence="6" key="1">
    <citation type="submission" date="2020-07" db="EMBL/GenBank/DDBJ databases">
        <authorList>
            <person name="Nieuwenhuis M."/>
            <person name="Van De Peppel L.J.J."/>
        </authorList>
    </citation>
    <scope>NUCLEOTIDE SEQUENCE</scope>
    <source>
        <strain evidence="6">AP01</strain>
        <tissue evidence="6">Mycelium</tissue>
    </source>
</reference>
<protein>
    <recommendedName>
        <fullName evidence="5">Homeobox domain-containing protein</fullName>
    </recommendedName>
</protein>
<feature type="compositionally biased region" description="Basic and acidic residues" evidence="4">
    <location>
        <begin position="198"/>
        <end position="221"/>
    </location>
</feature>
<sequence length="281" mass="31063">MPLSRTSSTASVSSDDAGGSNNAIRRTRKRFTNDQLTMLENLFHQNSHPSREERDSVAQLGGMETKSVTIWFQNKRQTERKVALHNATTHNAGRGAPFSSPFTSTSTIRASRPSLDRVASRSELPMPPPRTPTRQRDPNASLWDNMPSSPIAAPFSPPLRDYVEFGKSKRTLEWACAAARLSSSDRHAHAGGSRPRRGSKEKERDRAWRERERERAREQHRGDLTDEDMDEAITPPCTLAGGDVKWTVEPGGGISTKAVPSGVDDDDMMKAALTLCGLGKR</sequence>
<keyword evidence="2 3" id="KW-0238">DNA-binding</keyword>
<feature type="region of interest" description="Disordered" evidence="4">
    <location>
        <begin position="88"/>
        <end position="158"/>
    </location>
</feature>
<dbReference type="CDD" id="cd00086">
    <property type="entry name" value="homeodomain"/>
    <property type="match status" value="1"/>
</dbReference>
<dbReference type="GO" id="GO:0000976">
    <property type="term" value="F:transcription cis-regulatory region binding"/>
    <property type="evidence" value="ECO:0007669"/>
    <property type="project" value="TreeGrafter"/>
</dbReference>
<evidence type="ECO:0000313" key="7">
    <source>
        <dbReference type="Proteomes" id="UP000775547"/>
    </source>
</evidence>
<feature type="compositionally biased region" description="Polar residues" evidence="4">
    <location>
        <begin position="33"/>
        <end position="48"/>
    </location>
</feature>
<keyword evidence="2 3" id="KW-0539">Nucleus</keyword>
<evidence type="ECO:0000256" key="3">
    <source>
        <dbReference type="RuleBase" id="RU000682"/>
    </source>
</evidence>
<accession>A0A9P7G3Y9</accession>
<gene>
    <name evidence="6" type="ORF">DXG03_002853</name>
</gene>
<feature type="region of interest" description="Disordered" evidence="4">
    <location>
        <begin position="1"/>
        <end position="61"/>
    </location>
</feature>
<keyword evidence="7" id="KW-1185">Reference proteome</keyword>
<dbReference type="PROSITE" id="PS50071">
    <property type="entry name" value="HOMEOBOX_2"/>
    <property type="match status" value="1"/>
</dbReference>
<evidence type="ECO:0000256" key="2">
    <source>
        <dbReference type="PROSITE-ProRule" id="PRU00108"/>
    </source>
</evidence>
<comment type="caution">
    <text evidence="6">The sequence shown here is derived from an EMBL/GenBank/DDBJ whole genome shotgun (WGS) entry which is preliminary data.</text>
</comment>
<dbReference type="InterPro" id="IPR009057">
    <property type="entry name" value="Homeodomain-like_sf"/>
</dbReference>
<keyword evidence="2 3" id="KW-0371">Homeobox</keyword>
<dbReference type="InterPro" id="IPR051775">
    <property type="entry name" value="Homeobox_domain"/>
</dbReference>
<dbReference type="SMART" id="SM00389">
    <property type="entry name" value="HOX"/>
    <property type="match status" value="1"/>
</dbReference>
<dbReference type="PANTHER" id="PTHR24323:SF7">
    <property type="entry name" value="HOMEOBOX DOMAIN-CONTAINING PROTEIN"/>
    <property type="match status" value="1"/>
</dbReference>
<feature type="DNA-binding region" description="Homeobox" evidence="2">
    <location>
        <begin position="24"/>
        <end position="83"/>
    </location>
</feature>
<evidence type="ECO:0000256" key="1">
    <source>
        <dbReference type="ARBA" id="ARBA00004123"/>
    </source>
</evidence>
<dbReference type="OrthoDB" id="6159439at2759"/>
<dbReference type="EMBL" id="JABCKV010000189">
    <property type="protein sequence ID" value="KAG5642395.1"/>
    <property type="molecule type" value="Genomic_DNA"/>
</dbReference>
<dbReference type="SUPFAM" id="SSF46689">
    <property type="entry name" value="Homeodomain-like"/>
    <property type="match status" value="1"/>
</dbReference>
<evidence type="ECO:0000256" key="4">
    <source>
        <dbReference type="SAM" id="MobiDB-lite"/>
    </source>
</evidence>
<dbReference type="GO" id="GO:0005634">
    <property type="term" value="C:nucleus"/>
    <property type="evidence" value="ECO:0007669"/>
    <property type="project" value="UniProtKB-SubCell"/>
</dbReference>
<proteinExistence type="predicted"/>